<feature type="compositionally biased region" description="Basic and acidic residues" evidence="3">
    <location>
        <begin position="504"/>
        <end position="513"/>
    </location>
</feature>
<dbReference type="PANTHER" id="PTHR12181:SF12">
    <property type="entry name" value="PHOSPHATIDATE PHOSPHATASE"/>
    <property type="match status" value="1"/>
</dbReference>
<dbReference type="GO" id="GO:0009062">
    <property type="term" value="P:fatty acid catabolic process"/>
    <property type="evidence" value="ECO:0007669"/>
    <property type="project" value="TreeGrafter"/>
</dbReference>
<feature type="region of interest" description="Disordered" evidence="3">
    <location>
        <begin position="649"/>
        <end position="699"/>
    </location>
</feature>
<feature type="region of interest" description="Disordered" evidence="3">
    <location>
        <begin position="1020"/>
        <end position="1066"/>
    </location>
</feature>
<gene>
    <name evidence="5" type="ORF">CLUP02_13700</name>
</gene>
<feature type="region of interest" description="Disordered" evidence="3">
    <location>
        <begin position="414"/>
        <end position="513"/>
    </location>
</feature>
<dbReference type="Pfam" id="PF24565">
    <property type="entry name" value="Ned1_M"/>
    <property type="match status" value="1"/>
</dbReference>
<dbReference type="EMBL" id="CP019479">
    <property type="protein sequence ID" value="UQC88177.1"/>
    <property type="molecule type" value="Genomic_DNA"/>
</dbReference>
<evidence type="ECO:0000313" key="5">
    <source>
        <dbReference type="EMBL" id="UQC88177.1"/>
    </source>
</evidence>
<proteinExistence type="inferred from homology"/>
<dbReference type="RefSeq" id="XP_049149783.1">
    <property type="nucleotide sequence ID" value="XM_049292637.1"/>
</dbReference>
<feature type="region of interest" description="Disordered" evidence="3">
    <location>
        <begin position="952"/>
        <end position="994"/>
    </location>
</feature>
<dbReference type="AlphaFoldDB" id="A0A9Q8WMD9"/>
<organism evidence="5 6">
    <name type="scientific">Colletotrichum lupini</name>
    <dbReference type="NCBI Taxonomy" id="145971"/>
    <lineage>
        <taxon>Eukaryota</taxon>
        <taxon>Fungi</taxon>
        <taxon>Dikarya</taxon>
        <taxon>Ascomycota</taxon>
        <taxon>Pezizomycotina</taxon>
        <taxon>Sordariomycetes</taxon>
        <taxon>Hypocreomycetidae</taxon>
        <taxon>Glomerellales</taxon>
        <taxon>Glomerellaceae</taxon>
        <taxon>Colletotrichum</taxon>
        <taxon>Colletotrichum acutatum species complex</taxon>
    </lineage>
</organism>
<dbReference type="InterPro" id="IPR036412">
    <property type="entry name" value="HAD-like_sf"/>
</dbReference>
<accession>A0A9Q8WMD9</accession>
<feature type="compositionally biased region" description="Basic and acidic residues" evidence="3">
    <location>
        <begin position="1043"/>
        <end position="1052"/>
    </location>
</feature>
<dbReference type="Pfam" id="PF08235">
    <property type="entry name" value="LNS2"/>
    <property type="match status" value="1"/>
</dbReference>
<dbReference type="InterPro" id="IPR013209">
    <property type="entry name" value="LNS2"/>
</dbReference>
<dbReference type="FunFam" id="3.40.50.1000:FF:000063">
    <property type="entry name" value="Nuclear elongation and deformation protein"/>
    <property type="match status" value="1"/>
</dbReference>
<dbReference type="Gene3D" id="3.40.50.1000">
    <property type="entry name" value="HAD superfamily/HAD-like"/>
    <property type="match status" value="1"/>
</dbReference>
<sequence length="1174" mass="129569">MDSSKASAEGTGPFSLVPRNARPTHRSRPILSMPAMAAMLASMVPFSNLSPVKCGPCHPEQELGRPGVVFFHWGGLAVALLPKRLLGPATNEQGLAAGLLLPPRPCPRQVLLPPYLTLTLPSRSLLRIARERRSPPPFLLAPRPMLLLLRYLTAAAAAGLRIVVHPQRNQLRHLCTIPSHPLRTELLSVGTYGYICTEERLLECLSSKPFSCPSPLRLRPRETPNSNRDSLFTPDPSLASERTNERTNEQPLLAPFHSLAVFPNNYAFASAHLAAQLNPATRLPALTRFERPQHLGQESQTTVVSVPTFRLTCFKIPALQPYVRNLSASVSSTWNSINPATLSGAIDVIVIEREDGSLNCSPFHVRFGKFSLLRPYEKKVEFKVNGVKQPYSMKLGEEGEAFFVFETSDTIPRDLQTSPLVSPASSPPLNPENPSSPGLGEPELLDLDSEASKPRRPPPSVLHAATFGPGPHGLNTPLSTSPDLSSHARLRSEDWDSSAAQRPYSDDVLRKSARTSDRVFGEGLTDFAMSERSQSPPPLAPKEALERALMLSKELSANNIPSHVTESGDLMLDMTGFKSNEEDVFRAEILARKILSEELEGPYDIGSLFGMDEHGNIWIYSSEEAKEAAKKKTMEAGYRLHSVIAADAASDPGYQSDGSDVTTTVPPPNHRRTESDAGASGLHTPPTTPPQSTAGDPNLNYAKTLRLTSDQLKDLCLKPGENTMSFTVNRATCQANMYLWRHETPVVISDIDGTITKSDALGHVLNMIGRDWTHAGVAKLYSDIVANGYNIMYLTSRSVGQSDTTRAYLAGIQQGEYRVPRGPTILSPDRTMAALRREVYLRKPEVFKMATLRDIRNLYGPDRTPFFAGFGNRLTDQISYRTVDVPKKRIFTINSNAEVSLDLLTLNKLKLSYININEVVDHFFPPVSTLVKGGGEEYTDFSYWRDTPLDLDEFSASDTDDDNEQADLEEDVDDDEEIGDEMGQSYISRDSIDDYGDERESILSGSIDGDDQLAASILEDDDADDEDAEEEEDDEAEDEMAELEVRKQRERTPQPSGKETKSSTPAPTMLVEDIGAELITGVNHLTLEKGVQKYRCEIISPCRCAFLVQDPGVFRRWLGGYEHAGGVWALISHSIVILQKTLHHSTLPLFWFMILQTQVLGGGILLDSSPERRI</sequence>
<dbReference type="Pfam" id="PF04571">
    <property type="entry name" value="Lipin_N"/>
    <property type="match status" value="1"/>
</dbReference>
<evidence type="ECO:0000313" key="6">
    <source>
        <dbReference type="Proteomes" id="UP000830671"/>
    </source>
</evidence>
<dbReference type="PANTHER" id="PTHR12181">
    <property type="entry name" value="LIPIN"/>
    <property type="match status" value="1"/>
</dbReference>
<dbReference type="InterPro" id="IPR007651">
    <property type="entry name" value="Lipin_N"/>
</dbReference>
<dbReference type="InterPro" id="IPR026058">
    <property type="entry name" value="LIPIN"/>
</dbReference>
<dbReference type="GO" id="GO:0019432">
    <property type="term" value="P:triglyceride biosynthetic process"/>
    <property type="evidence" value="ECO:0007669"/>
    <property type="project" value="TreeGrafter"/>
</dbReference>
<evidence type="ECO:0000256" key="1">
    <source>
        <dbReference type="ARBA" id="ARBA00005476"/>
    </source>
</evidence>
<feature type="region of interest" description="Disordered" evidence="3">
    <location>
        <begin position="215"/>
        <end position="246"/>
    </location>
</feature>
<keyword evidence="2" id="KW-0597">Phosphoprotein</keyword>
<dbReference type="Proteomes" id="UP000830671">
    <property type="component" value="Chromosome 7"/>
</dbReference>
<dbReference type="SUPFAM" id="SSF56784">
    <property type="entry name" value="HAD-like"/>
    <property type="match status" value="1"/>
</dbReference>
<comment type="similarity">
    <text evidence="1">Belongs to the lipin family.</text>
</comment>
<dbReference type="GO" id="GO:0005634">
    <property type="term" value="C:nucleus"/>
    <property type="evidence" value="ECO:0007669"/>
    <property type="project" value="TreeGrafter"/>
</dbReference>
<feature type="compositionally biased region" description="Polar residues" evidence="3">
    <location>
        <begin position="1053"/>
        <end position="1066"/>
    </location>
</feature>
<reference evidence="5" key="1">
    <citation type="journal article" date="2021" name="Mol. Plant Microbe Interact.">
        <title>Complete Genome Sequence of the Plant-Pathogenic Fungus Colletotrichum lupini.</title>
        <authorList>
            <person name="Baroncelli R."/>
            <person name="Pensec F."/>
            <person name="Da Lio D."/>
            <person name="Boufleur T."/>
            <person name="Vicente I."/>
            <person name="Sarrocco S."/>
            <person name="Picot A."/>
            <person name="Baraldi E."/>
            <person name="Sukno S."/>
            <person name="Thon M."/>
            <person name="Le Floch G."/>
        </authorList>
    </citation>
    <scope>NUCLEOTIDE SEQUENCE</scope>
    <source>
        <strain evidence="5">IMI 504893</strain>
    </source>
</reference>
<dbReference type="InterPro" id="IPR057124">
    <property type="entry name" value="Ned1-like_M"/>
</dbReference>
<dbReference type="KEGG" id="clup:CLUP02_13700"/>
<feature type="domain" description="LNS2/PITP" evidence="4">
    <location>
        <begin position="746"/>
        <end position="902"/>
    </location>
</feature>
<dbReference type="SMART" id="SM00775">
    <property type="entry name" value="LNS2"/>
    <property type="match status" value="1"/>
</dbReference>
<feature type="region of interest" description="Disordered" evidence="3">
    <location>
        <begin position="1"/>
        <end position="26"/>
    </location>
</feature>
<dbReference type="GeneID" id="73347647"/>
<protein>
    <recommendedName>
        <fullName evidence="4">LNS2/PITP domain-containing protein</fullName>
    </recommendedName>
</protein>
<dbReference type="InterPro" id="IPR031315">
    <property type="entry name" value="LNS2/PITP"/>
</dbReference>
<keyword evidence="6" id="KW-1185">Reference proteome</keyword>
<evidence type="ECO:0000256" key="2">
    <source>
        <dbReference type="ARBA" id="ARBA00022553"/>
    </source>
</evidence>
<feature type="compositionally biased region" description="Acidic residues" evidence="3">
    <location>
        <begin position="1020"/>
        <end position="1042"/>
    </location>
</feature>
<dbReference type="GO" id="GO:0008195">
    <property type="term" value="F:phosphatidate phosphatase activity"/>
    <property type="evidence" value="ECO:0007669"/>
    <property type="project" value="TreeGrafter"/>
</dbReference>
<name>A0A9Q8WMD9_9PEZI</name>
<dbReference type="InterPro" id="IPR023214">
    <property type="entry name" value="HAD_sf"/>
</dbReference>
<feature type="compositionally biased region" description="Acidic residues" evidence="3">
    <location>
        <begin position="952"/>
        <end position="980"/>
    </location>
</feature>
<evidence type="ECO:0000259" key="4">
    <source>
        <dbReference type="SMART" id="SM00775"/>
    </source>
</evidence>
<evidence type="ECO:0000256" key="3">
    <source>
        <dbReference type="SAM" id="MobiDB-lite"/>
    </source>
</evidence>